<evidence type="ECO:0000313" key="1">
    <source>
        <dbReference type="EnsemblPlants" id="EMT10258"/>
    </source>
</evidence>
<proteinExistence type="predicted"/>
<name>M8C570_AEGTA</name>
<organism evidence="1">
    <name type="scientific">Aegilops tauschii</name>
    <name type="common">Tausch's goatgrass</name>
    <name type="synonym">Aegilops squarrosa</name>
    <dbReference type="NCBI Taxonomy" id="37682"/>
    <lineage>
        <taxon>Eukaryota</taxon>
        <taxon>Viridiplantae</taxon>
        <taxon>Streptophyta</taxon>
        <taxon>Embryophyta</taxon>
        <taxon>Tracheophyta</taxon>
        <taxon>Spermatophyta</taxon>
        <taxon>Magnoliopsida</taxon>
        <taxon>Liliopsida</taxon>
        <taxon>Poales</taxon>
        <taxon>Poaceae</taxon>
        <taxon>BOP clade</taxon>
        <taxon>Pooideae</taxon>
        <taxon>Triticodae</taxon>
        <taxon>Triticeae</taxon>
        <taxon>Triticinae</taxon>
        <taxon>Aegilops</taxon>
    </lineage>
</organism>
<dbReference type="EnsemblPlants" id="EMT10258">
    <property type="protein sequence ID" value="EMT10258"/>
    <property type="gene ID" value="F775_07114"/>
</dbReference>
<accession>M8C570</accession>
<dbReference type="AlphaFoldDB" id="M8C570"/>
<reference evidence="1" key="1">
    <citation type="submission" date="2015-06" db="UniProtKB">
        <authorList>
            <consortium name="EnsemblPlants"/>
        </authorList>
    </citation>
    <scope>IDENTIFICATION</scope>
</reference>
<sequence length="49" mass="5050">MAYKTQALPSCKTGALPMASSKDELARISGCRNGKGSEVTVSLCTGACR</sequence>
<protein>
    <submittedName>
        <fullName evidence="1">Uncharacterized protein</fullName>
    </submittedName>
</protein>